<protein>
    <submittedName>
        <fullName evidence="8">3656_t:CDS:1</fullName>
    </submittedName>
</protein>
<dbReference type="InterPro" id="IPR003126">
    <property type="entry name" value="Znf_UBR"/>
</dbReference>
<reference evidence="8" key="1">
    <citation type="submission" date="2021-06" db="EMBL/GenBank/DDBJ databases">
        <authorList>
            <person name="Kallberg Y."/>
            <person name="Tangrot J."/>
            <person name="Rosling A."/>
        </authorList>
    </citation>
    <scope>NUCLEOTIDE SEQUENCE</scope>
    <source>
        <strain evidence="8">MT106</strain>
    </source>
</reference>
<accession>A0A9N8ZKH3</accession>
<keyword evidence="9" id="KW-1185">Reference proteome</keyword>
<evidence type="ECO:0000256" key="2">
    <source>
        <dbReference type="ARBA" id="ARBA00022771"/>
    </source>
</evidence>
<evidence type="ECO:0000313" key="9">
    <source>
        <dbReference type="Proteomes" id="UP000789831"/>
    </source>
</evidence>
<dbReference type="GO" id="GO:0061630">
    <property type="term" value="F:ubiquitin protein ligase activity"/>
    <property type="evidence" value="ECO:0007669"/>
    <property type="project" value="InterPro"/>
</dbReference>
<dbReference type="PROSITE" id="PS51157">
    <property type="entry name" value="ZF_UBR"/>
    <property type="match status" value="1"/>
</dbReference>
<keyword evidence="3" id="KW-0862">Zinc</keyword>
<evidence type="ECO:0000313" key="8">
    <source>
        <dbReference type="EMBL" id="CAG8498913.1"/>
    </source>
</evidence>
<organism evidence="8 9">
    <name type="scientific">Ambispora gerdemannii</name>
    <dbReference type="NCBI Taxonomy" id="144530"/>
    <lineage>
        <taxon>Eukaryota</taxon>
        <taxon>Fungi</taxon>
        <taxon>Fungi incertae sedis</taxon>
        <taxon>Mucoromycota</taxon>
        <taxon>Glomeromycotina</taxon>
        <taxon>Glomeromycetes</taxon>
        <taxon>Archaeosporales</taxon>
        <taxon>Ambisporaceae</taxon>
        <taxon>Ambispora</taxon>
    </lineage>
</organism>
<comment type="caution">
    <text evidence="8">The sequence shown here is derived from an EMBL/GenBank/DDBJ whole genome shotgun (WGS) entry which is preliminary data.</text>
</comment>
<dbReference type="PANTHER" id="PTHR13513:SF9">
    <property type="entry name" value="E3 UBIQUITIN-PROTEIN LIGASE UBR7-RELATED"/>
    <property type="match status" value="1"/>
</dbReference>
<dbReference type="InterPro" id="IPR011011">
    <property type="entry name" value="Znf_FYVE_PHD"/>
</dbReference>
<dbReference type="SUPFAM" id="SSF57903">
    <property type="entry name" value="FYVE/PHD zinc finger"/>
    <property type="match status" value="1"/>
</dbReference>
<keyword evidence="1" id="KW-0479">Metal-binding</keyword>
<dbReference type="Proteomes" id="UP000789831">
    <property type="component" value="Unassembled WGS sequence"/>
</dbReference>
<dbReference type="OrthoDB" id="5795902at2759"/>
<feature type="domain" description="PHD-type" evidence="6">
    <location>
        <begin position="128"/>
        <end position="190"/>
    </location>
</feature>
<feature type="zinc finger region" description="UBR-type" evidence="5">
    <location>
        <begin position="36"/>
        <end position="111"/>
    </location>
</feature>
<dbReference type="InterPro" id="IPR019786">
    <property type="entry name" value="Zinc_finger_PHD-type_CS"/>
</dbReference>
<keyword evidence="2 4" id="KW-0863">Zinc-finger</keyword>
<dbReference type="InterPro" id="IPR040204">
    <property type="entry name" value="UBR7"/>
</dbReference>
<dbReference type="AlphaFoldDB" id="A0A9N8ZKH3"/>
<dbReference type="Pfam" id="PF02207">
    <property type="entry name" value="zf-UBR"/>
    <property type="match status" value="1"/>
</dbReference>
<dbReference type="InterPro" id="IPR001965">
    <property type="entry name" value="Znf_PHD"/>
</dbReference>
<dbReference type="InterPro" id="IPR019787">
    <property type="entry name" value="Znf_PHD-finger"/>
</dbReference>
<evidence type="ECO:0000256" key="5">
    <source>
        <dbReference type="PROSITE-ProRule" id="PRU00508"/>
    </source>
</evidence>
<dbReference type="InterPro" id="IPR047506">
    <property type="entry name" value="UBR7-like_UBR-box"/>
</dbReference>
<name>A0A9N8ZKH3_9GLOM</name>
<dbReference type="PANTHER" id="PTHR13513">
    <property type="entry name" value="E3 UBIQUITIN-PROTEIN LIGASE UBR7"/>
    <property type="match status" value="1"/>
</dbReference>
<dbReference type="GO" id="GO:0005737">
    <property type="term" value="C:cytoplasm"/>
    <property type="evidence" value="ECO:0007669"/>
    <property type="project" value="TreeGrafter"/>
</dbReference>
<dbReference type="CDD" id="cd19677">
    <property type="entry name" value="UBR-box_UBR7"/>
    <property type="match status" value="1"/>
</dbReference>
<dbReference type="EMBL" id="CAJVPL010000451">
    <property type="protein sequence ID" value="CAG8498913.1"/>
    <property type="molecule type" value="Genomic_DNA"/>
</dbReference>
<evidence type="ECO:0000256" key="3">
    <source>
        <dbReference type="ARBA" id="ARBA00022833"/>
    </source>
</evidence>
<dbReference type="SMART" id="SM00396">
    <property type="entry name" value="ZnF_UBR1"/>
    <property type="match status" value="1"/>
</dbReference>
<evidence type="ECO:0000259" key="6">
    <source>
        <dbReference type="PROSITE" id="PS50016"/>
    </source>
</evidence>
<dbReference type="PROSITE" id="PS01359">
    <property type="entry name" value="ZF_PHD_1"/>
    <property type="match status" value="1"/>
</dbReference>
<sequence>MASKDTNEKVTTAVEFLEQQQILEEAAAEILPWNFDQCTYSKGYIRQPVYACKTCKPNANYESGGVCYSCSIACHAVLLDHDLVELFNKRKFRCDCGTARLGDHACQVEPKKNEEINEQNQYNHNYVGRFCWCNDEYDAEKEESNMFQCCVCEDWFHEGCVNGEKTGKLNFMIPELEAFEEYICRTCTSKYPFLKQYKHSHMFFSGQFKPEVEQSLSSSSNENNVKDFQIATTDDQPPKETAMTSLTVTSLTVTSPVAASSSCMQLYRQYQIEFILHEEETFEPAQDDDASTSLFDNGMKLLTQMDRVTAIEGLIAYNKMRDEIREFLQPFAASGKTVTKQDIELFIQTKLEQRKPPPNNNESFF</sequence>
<dbReference type="InterPro" id="IPR013083">
    <property type="entry name" value="Znf_RING/FYVE/PHD"/>
</dbReference>
<dbReference type="Gene3D" id="3.30.40.10">
    <property type="entry name" value="Zinc/RING finger domain, C3HC4 (zinc finger)"/>
    <property type="match status" value="1"/>
</dbReference>
<gene>
    <name evidence="8" type="ORF">AGERDE_LOCUS4144</name>
</gene>
<dbReference type="GO" id="GO:0008270">
    <property type="term" value="F:zinc ion binding"/>
    <property type="evidence" value="ECO:0007669"/>
    <property type="project" value="UniProtKB-KW"/>
</dbReference>
<feature type="domain" description="UBR-type" evidence="7">
    <location>
        <begin position="36"/>
        <end position="111"/>
    </location>
</feature>
<dbReference type="PROSITE" id="PS50016">
    <property type="entry name" value="ZF_PHD_2"/>
    <property type="match status" value="1"/>
</dbReference>
<evidence type="ECO:0000259" key="7">
    <source>
        <dbReference type="PROSITE" id="PS51157"/>
    </source>
</evidence>
<proteinExistence type="predicted"/>
<dbReference type="CDD" id="cd15542">
    <property type="entry name" value="PHD_UBR7"/>
    <property type="match status" value="1"/>
</dbReference>
<dbReference type="SMART" id="SM00249">
    <property type="entry name" value="PHD"/>
    <property type="match status" value="1"/>
</dbReference>
<evidence type="ECO:0000256" key="1">
    <source>
        <dbReference type="ARBA" id="ARBA00022723"/>
    </source>
</evidence>
<evidence type="ECO:0000256" key="4">
    <source>
        <dbReference type="PROSITE-ProRule" id="PRU00146"/>
    </source>
</evidence>